<accession>A0A174FMP2</accession>
<feature type="domain" description="F5/8 type C" evidence="2">
    <location>
        <begin position="324"/>
        <end position="437"/>
    </location>
</feature>
<evidence type="ECO:0000313" key="7">
    <source>
        <dbReference type="Proteomes" id="UP000095657"/>
    </source>
</evidence>
<gene>
    <name evidence="4" type="ORF">ERS852494_00030</name>
    <name evidence="6" type="ORF">F2Y31_01065</name>
    <name evidence="5" type="ORF">F2Y35_17190</name>
</gene>
<dbReference type="PROSITE" id="PS51257">
    <property type="entry name" value="PROKAR_LIPOPROTEIN"/>
    <property type="match status" value="1"/>
</dbReference>
<dbReference type="AlphaFoldDB" id="A0A174FMP2"/>
<evidence type="ECO:0000313" key="8">
    <source>
        <dbReference type="Proteomes" id="UP000368418"/>
    </source>
</evidence>
<evidence type="ECO:0000313" key="6">
    <source>
        <dbReference type="EMBL" id="KAA5503869.1"/>
    </source>
</evidence>
<dbReference type="EMBL" id="VVYD01000001">
    <property type="protein sequence ID" value="KAA5503869.1"/>
    <property type="molecule type" value="Genomic_DNA"/>
</dbReference>
<dbReference type="Pfam" id="PF00754">
    <property type="entry name" value="F5_F8_type_C"/>
    <property type="match status" value="1"/>
</dbReference>
<dbReference type="Gene3D" id="2.60.40.1740">
    <property type="entry name" value="hypothetical protein (bacova_03559)"/>
    <property type="match status" value="2"/>
</dbReference>
<feature type="domain" description="BT-3987-like N-terminal" evidence="3">
    <location>
        <begin position="179"/>
        <end position="280"/>
    </location>
</feature>
<dbReference type="Gene3D" id="2.60.120.260">
    <property type="entry name" value="Galactose-binding domain-like"/>
    <property type="match status" value="1"/>
</dbReference>
<evidence type="ECO:0000313" key="4">
    <source>
        <dbReference type="EMBL" id="CUO49760.1"/>
    </source>
</evidence>
<dbReference type="Pfam" id="PF08522">
    <property type="entry name" value="BT_3987-like_N"/>
    <property type="match status" value="2"/>
</dbReference>
<reference evidence="8 9" key="2">
    <citation type="journal article" date="2019" name="Nat. Med.">
        <title>A library of human gut bacterial isolates paired with longitudinal multiomics data enables mechanistic microbiome research.</title>
        <authorList>
            <person name="Poyet M."/>
            <person name="Groussin M."/>
            <person name="Gibbons S.M."/>
            <person name="Avila-Pacheco J."/>
            <person name="Jiang X."/>
            <person name="Kearney S.M."/>
            <person name="Perrotta A.R."/>
            <person name="Berdy B."/>
            <person name="Zhao S."/>
            <person name="Lieberman T.D."/>
            <person name="Swanson P.K."/>
            <person name="Smith M."/>
            <person name="Roesemann S."/>
            <person name="Alexander J.E."/>
            <person name="Rich S.A."/>
            <person name="Livny J."/>
            <person name="Vlamakis H."/>
            <person name="Clish C."/>
            <person name="Bullock K."/>
            <person name="Deik A."/>
            <person name="Scott J."/>
            <person name="Pierce K.A."/>
            <person name="Xavier R.J."/>
            <person name="Alm E.J."/>
        </authorList>
    </citation>
    <scope>NUCLEOTIDE SEQUENCE [LARGE SCALE GENOMIC DNA]</scope>
    <source>
        <strain evidence="6 8">BIOML-A19</strain>
        <strain evidence="5 9">BIOML-A21</strain>
    </source>
</reference>
<dbReference type="InterPro" id="IPR008979">
    <property type="entry name" value="Galactose-bd-like_sf"/>
</dbReference>
<dbReference type="EMBL" id="VVYF01000018">
    <property type="protein sequence ID" value="KAA5489221.1"/>
    <property type="molecule type" value="Genomic_DNA"/>
</dbReference>
<evidence type="ECO:0000259" key="3">
    <source>
        <dbReference type="Pfam" id="PF08522"/>
    </source>
</evidence>
<evidence type="ECO:0000259" key="2">
    <source>
        <dbReference type="Pfam" id="PF00754"/>
    </source>
</evidence>
<sequence>MKTKIYILSLLGGLLLTMVACLNDGKDDYLDDYESFLCILNSNEQDITFYNTGESAAYNITIDKGGNDLNMLASATLKVLNEFDIEYYNNENKTNFKPLPADCYELPSDMTVSFGEKELYKIKTVTFHPEKISVLSTGNFIYVLMLELTDGTSTINEKNKYIIMKPTVYQPAFSLSESGFKLPFTITEGVTEYIYELPVTLNTALTEDITCDVTVKKELLDEYNATSPIEYSLISDKGNNYTIGKLTFSKGNVTANLTVKIDITNLEGNFALPLEITSTKYAFSGENTVIIGLQNSAPKITLTPDMMTLIGTNFADGNGFADWLDGKLATQAQVTYGGGAPAFPHQVDIHLNSAISKLRVRYATRNTNQHPTKFIIYASNDGANWKEIKVFTAEADGLPVSATTYYDTCPTMLLGDSYTYVRFEVHSSTNPSKFNTWALSEFELYGK</sequence>
<dbReference type="EMBL" id="CZAI01000001">
    <property type="protein sequence ID" value="CUO49760.1"/>
    <property type="molecule type" value="Genomic_DNA"/>
</dbReference>
<dbReference type="Proteomes" id="UP000491168">
    <property type="component" value="Unassembled WGS sequence"/>
</dbReference>
<dbReference type="Proteomes" id="UP000095657">
    <property type="component" value="Unassembled WGS sequence"/>
</dbReference>
<dbReference type="STRING" id="47678.ERS852494_00030"/>
<evidence type="ECO:0000313" key="9">
    <source>
        <dbReference type="Proteomes" id="UP000491168"/>
    </source>
</evidence>
<reference evidence="4 7" key="1">
    <citation type="submission" date="2015-09" db="EMBL/GenBank/DDBJ databases">
        <authorList>
            <consortium name="Pathogen Informatics"/>
        </authorList>
    </citation>
    <scope>NUCLEOTIDE SEQUENCE [LARGE SCALE GENOMIC DNA]</scope>
    <source>
        <strain evidence="4 7">2789STDY5834880</strain>
    </source>
</reference>
<dbReference type="SUPFAM" id="SSF49785">
    <property type="entry name" value="Galactose-binding domain-like"/>
    <property type="match status" value="1"/>
</dbReference>
<name>A0A174FMP2_9BACE</name>
<proteinExistence type="predicted"/>
<dbReference type="InterPro" id="IPR013728">
    <property type="entry name" value="BT_3987-like_N"/>
</dbReference>
<protein>
    <submittedName>
        <fullName evidence="5">DUF1735 domain-containing protein</fullName>
    </submittedName>
    <submittedName>
        <fullName evidence="4">Domain of uncharacterized function (DUF1735)</fullName>
    </submittedName>
</protein>
<dbReference type="RefSeq" id="WP_055169489.1">
    <property type="nucleotide sequence ID" value="NZ_CACRTB010000007.1"/>
</dbReference>
<keyword evidence="1" id="KW-0732">Signal</keyword>
<evidence type="ECO:0000313" key="5">
    <source>
        <dbReference type="EMBL" id="KAA5489221.1"/>
    </source>
</evidence>
<evidence type="ECO:0000256" key="1">
    <source>
        <dbReference type="SAM" id="SignalP"/>
    </source>
</evidence>
<feature type="domain" description="BT-3987-like N-terminal" evidence="3">
    <location>
        <begin position="41"/>
        <end position="152"/>
    </location>
</feature>
<feature type="chain" id="PRO_5041795129" evidence="1">
    <location>
        <begin position="23"/>
        <end position="447"/>
    </location>
</feature>
<dbReference type="InterPro" id="IPR000421">
    <property type="entry name" value="FA58C"/>
</dbReference>
<dbReference type="Proteomes" id="UP000368418">
    <property type="component" value="Unassembled WGS sequence"/>
</dbReference>
<organism evidence="4 7">
    <name type="scientific">Bacteroides caccae</name>
    <dbReference type="NCBI Taxonomy" id="47678"/>
    <lineage>
        <taxon>Bacteria</taxon>
        <taxon>Pseudomonadati</taxon>
        <taxon>Bacteroidota</taxon>
        <taxon>Bacteroidia</taxon>
        <taxon>Bacteroidales</taxon>
        <taxon>Bacteroidaceae</taxon>
        <taxon>Bacteroides</taxon>
    </lineage>
</organism>
<feature type="signal peptide" evidence="1">
    <location>
        <begin position="1"/>
        <end position="22"/>
    </location>
</feature>